<dbReference type="PANTHER" id="PTHR21301:SF10">
    <property type="entry name" value="REVERSE TRANSCRIPTASE DOMAIN-CONTAINING PROTEIN"/>
    <property type="match status" value="1"/>
</dbReference>
<feature type="domain" description="Helix-turn-helix" evidence="2">
    <location>
        <begin position="74"/>
        <end position="119"/>
    </location>
</feature>
<reference evidence="3" key="1">
    <citation type="submission" date="2021-02" db="EMBL/GenBank/DDBJ databases">
        <authorList>
            <person name="Nowell W R."/>
        </authorList>
    </citation>
    <scope>NUCLEOTIDE SEQUENCE</scope>
</reference>
<dbReference type="Proteomes" id="UP000663864">
    <property type="component" value="Unassembled WGS sequence"/>
</dbReference>
<feature type="transmembrane region" description="Helical" evidence="1">
    <location>
        <begin position="20"/>
        <end position="41"/>
    </location>
</feature>
<evidence type="ECO:0000313" key="6">
    <source>
        <dbReference type="EMBL" id="CAF1567334.1"/>
    </source>
</evidence>
<name>A0A815D3S3_9BILA</name>
<accession>A0A815D3S3</accession>
<dbReference type="Proteomes" id="UP000663854">
    <property type="component" value="Unassembled WGS sequence"/>
</dbReference>
<keyword evidence="1" id="KW-0472">Membrane</keyword>
<dbReference type="EMBL" id="CAJNOH010002400">
    <property type="protein sequence ID" value="CAF1291126.1"/>
    <property type="molecule type" value="Genomic_DNA"/>
</dbReference>
<evidence type="ECO:0000313" key="8">
    <source>
        <dbReference type="Proteomes" id="UP000663854"/>
    </source>
</evidence>
<dbReference type="Proteomes" id="UP000663882">
    <property type="component" value="Unassembled WGS sequence"/>
</dbReference>
<evidence type="ECO:0000259" key="2">
    <source>
        <dbReference type="Pfam" id="PF26215"/>
    </source>
</evidence>
<keyword evidence="1" id="KW-1133">Transmembrane helix</keyword>
<dbReference type="EMBL" id="CAJNOO010006339">
    <property type="protein sequence ID" value="CAF1445012.1"/>
    <property type="molecule type" value="Genomic_DNA"/>
</dbReference>
<dbReference type="InterPro" id="IPR058912">
    <property type="entry name" value="HTH_animal"/>
</dbReference>
<evidence type="ECO:0000313" key="5">
    <source>
        <dbReference type="EMBL" id="CAF1445012.1"/>
    </source>
</evidence>
<evidence type="ECO:0000313" key="4">
    <source>
        <dbReference type="EMBL" id="CAF1417854.1"/>
    </source>
</evidence>
<proteinExistence type="predicted"/>
<dbReference type="Proteomes" id="UP000663870">
    <property type="component" value="Unassembled WGS sequence"/>
</dbReference>
<evidence type="ECO:0000256" key="1">
    <source>
        <dbReference type="SAM" id="Phobius"/>
    </source>
</evidence>
<dbReference type="Pfam" id="PF26215">
    <property type="entry name" value="HTH_animal"/>
    <property type="match status" value="1"/>
</dbReference>
<protein>
    <recommendedName>
        <fullName evidence="2">Helix-turn-helix domain-containing protein</fullName>
    </recommendedName>
</protein>
<sequence length="172" mass="19666">MVDGRITLQANAFVYGKKFYRQIIGSAMGSAFTLTLANIFIITKSIPFLDVLISNISGILFSSVYHKPATEPSLLSFLSDHPRHVIQTILMRAVRYSSTFQAFNNERRTIRLTLLLNGFFKYTDYEDIRLIVGHRNNPNLEFELARKRPHSSLLKNIPFNKKQKLNDSAPTT</sequence>
<gene>
    <name evidence="6" type="ORF">JXQ802_LOCUS44870</name>
    <name evidence="7" type="ORF">OTI717_LOCUS32377</name>
    <name evidence="3" type="ORF">PYM288_LOCUS29398</name>
    <name evidence="5" type="ORF">RFH988_LOCUS36505</name>
    <name evidence="4" type="ORF">ZHD862_LOCUS33821</name>
</gene>
<dbReference type="PANTHER" id="PTHR21301">
    <property type="entry name" value="REVERSE TRANSCRIPTASE"/>
    <property type="match status" value="1"/>
</dbReference>
<dbReference type="OrthoDB" id="10018421at2759"/>
<comment type="caution">
    <text evidence="3">The sequence shown here is derived from an EMBL/GenBank/DDBJ whole genome shotgun (WGS) entry which is preliminary data.</text>
</comment>
<keyword evidence="1" id="KW-0812">Transmembrane</keyword>
<dbReference type="EMBL" id="CAJNOT010004136">
    <property type="protein sequence ID" value="CAF1417854.1"/>
    <property type="molecule type" value="Genomic_DNA"/>
</dbReference>
<keyword evidence="9" id="KW-1185">Reference proteome</keyword>
<dbReference type="Proteomes" id="UP000663823">
    <property type="component" value="Unassembled WGS sequence"/>
</dbReference>
<dbReference type="EMBL" id="CAJOAX010009920">
    <property type="protein sequence ID" value="CAF4065621.1"/>
    <property type="molecule type" value="Genomic_DNA"/>
</dbReference>
<dbReference type="EMBL" id="CAJNOL010003569">
    <property type="protein sequence ID" value="CAF1567334.1"/>
    <property type="molecule type" value="Genomic_DNA"/>
</dbReference>
<organism evidence="3 8">
    <name type="scientific">Rotaria sordida</name>
    <dbReference type="NCBI Taxonomy" id="392033"/>
    <lineage>
        <taxon>Eukaryota</taxon>
        <taxon>Metazoa</taxon>
        <taxon>Spiralia</taxon>
        <taxon>Gnathifera</taxon>
        <taxon>Rotifera</taxon>
        <taxon>Eurotatoria</taxon>
        <taxon>Bdelloidea</taxon>
        <taxon>Philodinida</taxon>
        <taxon>Philodinidae</taxon>
        <taxon>Rotaria</taxon>
    </lineage>
</organism>
<evidence type="ECO:0000313" key="7">
    <source>
        <dbReference type="EMBL" id="CAF4065621.1"/>
    </source>
</evidence>
<evidence type="ECO:0000313" key="9">
    <source>
        <dbReference type="Proteomes" id="UP000663870"/>
    </source>
</evidence>
<evidence type="ECO:0000313" key="3">
    <source>
        <dbReference type="EMBL" id="CAF1291126.1"/>
    </source>
</evidence>
<dbReference type="AlphaFoldDB" id="A0A815D3S3"/>